<dbReference type="Gene3D" id="3.20.20.70">
    <property type="entry name" value="Aldolase class I"/>
    <property type="match status" value="1"/>
</dbReference>
<evidence type="ECO:0000259" key="2">
    <source>
        <dbReference type="PROSITE" id="PS50991"/>
    </source>
</evidence>
<dbReference type="PROSITE" id="PS00815">
    <property type="entry name" value="AIPM_HOMOCIT_SYNTH_1"/>
    <property type="match status" value="1"/>
</dbReference>
<dbReference type="PROSITE" id="PS50991">
    <property type="entry name" value="PYR_CT"/>
    <property type="match status" value="1"/>
</dbReference>
<name>A0A381I718_CLODI</name>
<evidence type="ECO:0000256" key="1">
    <source>
        <dbReference type="ARBA" id="ARBA00022679"/>
    </source>
</evidence>
<dbReference type="InterPro" id="IPR013785">
    <property type="entry name" value="Aldolase_TIM"/>
</dbReference>
<sequence length="39" mass="4297">MCVISKDRAKEIKIVDTTLRDGEQTAGVVFANRGKNNDC</sequence>
<dbReference type="EMBL" id="UFWD01000001">
    <property type="protein sequence ID" value="SUY22046.1"/>
    <property type="molecule type" value="Genomic_DNA"/>
</dbReference>
<keyword evidence="1" id="KW-0808">Transferase</keyword>
<feature type="domain" description="Pyruvate carboxyltransferase" evidence="2">
    <location>
        <begin position="12"/>
        <end position="39"/>
    </location>
</feature>
<accession>A0A381I718</accession>
<proteinExistence type="predicted"/>
<protein>
    <submittedName>
        <fullName evidence="3">Trans-homoaconitate synthase</fullName>
    </submittedName>
</protein>
<dbReference type="SUPFAM" id="SSF51569">
    <property type="entry name" value="Aldolase"/>
    <property type="match status" value="1"/>
</dbReference>
<dbReference type="InterPro" id="IPR000891">
    <property type="entry name" value="PYR_CT"/>
</dbReference>
<reference evidence="3" key="1">
    <citation type="submission" date="2018-06" db="EMBL/GenBank/DDBJ databases">
        <authorList>
            <consortium name="Pathogen Informatics"/>
            <person name="Doyle S."/>
        </authorList>
    </citation>
    <scope>NUCLEOTIDE SEQUENCE</scope>
    <source>
        <strain evidence="3">NCTC13307</strain>
    </source>
</reference>
<evidence type="ECO:0000313" key="3">
    <source>
        <dbReference type="EMBL" id="SUY22046.1"/>
    </source>
</evidence>
<dbReference type="GO" id="GO:0046912">
    <property type="term" value="F:acyltransferase activity, acyl groups converted into alkyl on transfer"/>
    <property type="evidence" value="ECO:0007669"/>
    <property type="project" value="InterPro"/>
</dbReference>
<dbReference type="AlphaFoldDB" id="A0A381I718"/>
<dbReference type="InterPro" id="IPR002034">
    <property type="entry name" value="AIPM/Hcit_synth_CS"/>
</dbReference>
<gene>
    <name evidence="3" type="primary">aksA_1</name>
    <name evidence="3" type="ORF">NCTC13307_00997</name>
</gene>
<dbReference type="GO" id="GO:0019752">
    <property type="term" value="P:carboxylic acid metabolic process"/>
    <property type="evidence" value="ECO:0007669"/>
    <property type="project" value="InterPro"/>
</dbReference>
<organism evidence="3">
    <name type="scientific">Clostridioides difficile</name>
    <name type="common">Peptoclostridium difficile</name>
    <dbReference type="NCBI Taxonomy" id="1496"/>
    <lineage>
        <taxon>Bacteria</taxon>
        <taxon>Bacillati</taxon>
        <taxon>Bacillota</taxon>
        <taxon>Clostridia</taxon>
        <taxon>Peptostreptococcales</taxon>
        <taxon>Peptostreptococcaceae</taxon>
        <taxon>Clostridioides</taxon>
    </lineage>
</organism>